<evidence type="ECO:0000313" key="8">
    <source>
        <dbReference type="EMBL" id="GMA90773.1"/>
    </source>
</evidence>
<organism evidence="8 9">
    <name type="scientific">Homoserinibacter gongjuensis</name>
    <dbReference type="NCBI Taxonomy" id="1162968"/>
    <lineage>
        <taxon>Bacteria</taxon>
        <taxon>Bacillati</taxon>
        <taxon>Actinomycetota</taxon>
        <taxon>Actinomycetes</taxon>
        <taxon>Micrococcales</taxon>
        <taxon>Microbacteriaceae</taxon>
        <taxon>Homoserinibacter</taxon>
    </lineage>
</organism>
<sequence>MAETTGVDLDAFVTHEYGRVVAAVGLITGDRQDAADAVQDALVGFLARPPEREITNLAAWITVVASNRARDIRRSRAAESRALARTGLDEVAAETPHLDGLDVDVRDALVALPEQQRQVCVLHYLLDQSVEQVAEGLGVSSGTVKTQLHRARKALAARLRRRTTVADDELDALLRDAFERAAAPGDPSGVADAVRARVAAGDLGAPASASVAPGWAGLGGAAWIPWAGVVVVAGLVGGGLGAAGVFGPEPEQVAVVGATSVLDAHAPAAVCPGAP</sequence>
<protein>
    <recommendedName>
        <fullName evidence="10">Sigma-70 family RNA polymerase sigma factor</fullName>
    </recommendedName>
</protein>
<comment type="similarity">
    <text evidence="1">Belongs to the sigma-70 factor family. ECF subfamily.</text>
</comment>
<keyword evidence="2" id="KW-0805">Transcription regulation</keyword>
<accession>A0ABQ6JRM2</accession>
<dbReference type="Proteomes" id="UP001157069">
    <property type="component" value="Unassembled WGS sequence"/>
</dbReference>
<dbReference type="SUPFAM" id="SSF88659">
    <property type="entry name" value="Sigma3 and sigma4 domains of RNA polymerase sigma factors"/>
    <property type="match status" value="1"/>
</dbReference>
<evidence type="ECO:0000313" key="9">
    <source>
        <dbReference type="Proteomes" id="UP001157069"/>
    </source>
</evidence>
<dbReference type="InterPro" id="IPR013325">
    <property type="entry name" value="RNA_pol_sigma_r2"/>
</dbReference>
<dbReference type="Gene3D" id="1.10.1740.10">
    <property type="match status" value="1"/>
</dbReference>
<dbReference type="EMBL" id="BSVA01000001">
    <property type="protein sequence ID" value="GMA90773.1"/>
    <property type="molecule type" value="Genomic_DNA"/>
</dbReference>
<keyword evidence="5" id="KW-0804">Transcription</keyword>
<feature type="domain" description="RNA polymerase sigma factor 70 region 4 type 2" evidence="7">
    <location>
        <begin position="104"/>
        <end position="155"/>
    </location>
</feature>
<dbReference type="Gene3D" id="1.10.10.10">
    <property type="entry name" value="Winged helix-like DNA-binding domain superfamily/Winged helix DNA-binding domain"/>
    <property type="match status" value="1"/>
</dbReference>
<reference evidence="9" key="1">
    <citation type="journal article" date="2019" name="Int. J. Syst. Evol. Microbiol.">
        <title>The Global Catalogue of Microorganisms (GCM) 10K type strain sequencing project: providing services to taxonomists for standard genome sequencing and annotation.</title>
        <authorList>
            <consortium name="The Broad Institute Genomics Platform"/>
            <consortium name="The Broad Institute Genome Sequencing Center for Infectious Disease"/>
            <person name="Wu L."/>
            <person name="Ma J."/>
        </authorList>
    </citation>
    <scope>NUCLEOTIDE SEQUENCE [LARGE SCALE GENOMIC DNA]</scope>
    <source>
        <strain evidence="9">NBRC 108755</strain>
    </source>
</reference>
<dbReference type="InterPro" id="IPR039425">
    <property type="entry name" value="RNA_pol_sigma-70-like"/>
</dbReference>
<evidence type="ECO:0000259" key="6">
    <source>
        <dbReference type="Pfam" id="PF04542"/>
    </source>
</evidence>
<dbReference type="PANTHER" id="PTHR43133">
    <property type="entry name" value="RNA POLYMERASE ECF-TYPE SIGMA FACTO"/>
    <property type="match status" value="1"/>
</dbReference>
<dbReference type="NCBIfam" id="TIGR02937">
    <property type="entry name" value="sigma70-ECF"/>
    <property type="match status" value="1"/>
</dbReference>
<dbReference type="PANTHER" id="PTHR43133:SF52">
    <property type="entry name" value="ECF RNA POLYMERASE SIGMA FACTOR SIGL"/>
    <property type="match status" value="1"/>
</dbReference>
<keyword evidence="4" id="KW-0238">DNA-binding</keyword>
<evidence type="ECO:0000256" key="4">
    <source>
        <dbReference type="ARBA" id="ARBA00023125"/>
    </source>
</evidence>
<feature type="domain" description="RNA polymerase sigma-70 region 2" evidence="6">
    <location>
        <begin position="13"/>
        <end position="77"/>
    </location>
</feature>
<proteinExistence type="inferred from homology"/>
<dbReference type="Pfam" id="PF08281">
    <property type="entry name" value="Sigma70_r4_2"/>
    <property type="match status" value="1"/>
</dbReference>
<dbReference type="RefSeq" id="WP_284298700.1">
    <property type="nucleotide sequence ID" value="NZ_BSVA01000001.1"/>
</dbReference>
<keyword evidence="3" id="KW-0731">Sigma factor</keyword>
<dbReference type="SUPFAM" id="SSF88946">
    <property type="entry name" value="Sigma2 domain of RNA polymerase sigma factors"/>
    <property type="match status" value="1"/>
</dbReference>
<name>A0ABQ6JRM2_9MICO</name>
<dbReference type="CDD" id="cd06171">
    <property type="entry name" value="Sigma70_r4"/>
    <property type="match status" value="1"/>
</dbReference>
<evidence type="ECO:0000256" key="2">
    <source>
        <dbReference type="ARBA" id="ARBA00023015"/>
    </source>
</evidence>
<evidence type="ECO:0000256" key="3">
    <source>
        <dbReference type="ARBA" id="ARBA00023082"/>
    </source>
</evidence>
<evidence type="ECO:0000256" key="5">
    <source>
        <dbReference type="ARBA" id="ARBA00023163"/>
    </source>
</evidence>
<comment type="caution">
    <text evidence="8">The sequence shown here is derived from an EMBL/GenBank/DDBJ whole genome shotgun (WGS) entry which is preliminary data.</text>
</comment>
<dbReference type="InterPro" id="IPR036388">
    <property type="entry name" value="WH-like_DNA-bd_sf"/>
</dbReference>
<dbReference type="InterPro" id="IPR013249">
    <property type="entry name" value="RNA_pol_sigma70_r4_t2"/>
</dbReference>
<dbReference type="InterPro" id="IPR013324">
    <property type="entry name" value="RNA_pol_sigma_r3/r4-like"/>
</dbReference>
<evidence type="ECO:0000256" key="1">
    <source>
        <dbReference type="ARBA" id="ARBA00010641"/>
    </source>
</evidence>
<dbReference type="InterPro" id="IPR007627">
    <property type="entry name" value="RNA_pol_sigma70_r2"/>
</dbReference>
<dbReference type="InterPro" id="IPR014284">
    <property type="entry name" value="RNA_pol_sigma-70_dom"/>
</dbReference>
<gene>
    <name evidence="8" type="ORF">GCM10025869_13020</name>
</gene>
<evidence type="ECO:0000259" key="7">
    <source>
        <dbReference type="Pfam" id="PF08281"/>
    </source>
</evidence>
<evidence type="ECO:0008006" key="10">
    <source>
        <dbReference type="Google" id="ProtNLM"/>
    </source>
</evidence>
<keyword evidence="9" id="KW-1185">Reference proteome</keyword>
<dbReference type="Pfam" id="PF04542">
    <property type="entry name" value="Sigma70_r2"/>
    <property type="match status" value="1"/>
</dbReference>